<name>A0A0R2C8K7_9LACO</name>
<evidence type="ECO:0000313" key="2">
    <source>
        <dbReference type="EMBL" id="KRM87621.1"/>
    </source>
</evidence>
<proteinExistence type="predicted"/>
<dbReference type="PATRIC" id="fig|1423810.4.peg.1168"/>
<dbReference type="RefSeq" id="WP_162205173.1">
    <property type="nucleotide sequence ID" value="NZ_AYZK01000002.1"/>
</dbReference>
<organism evidence="2 3">
    <name type="scientific">Lacticaseibacillus thailandensis DSM 22698 = JCM 13996</name>
    <dbReference type="NCBI Taxonomy" id="1423810"/>
    <lineage>
        <taxon>Bacteria</taxon>
        <taxon>Bacillati</taxon>
        <taxon>Bacillota</taxon>
        <taxon>Bacilli</taxon>
        <taxon>Lactobacillales</taxon>
        <taxon>Lactobacillaceae</taxon>
        <taxon>Lacticaseibacillus</taxon>
    </lineage>
</organism>
<evidence type="ECO:0000256" key="1">
    <source>
        <dbReference type="SAM" id="MobiDB-lite"/>
    </source>
</evidence>
<dbReference type="Proteomes" id="UP000051789">
    <property type="component" value="Unassembled WGS sequence"/>
</dbReference>
<reference evidence="2 3" key="1">
    <citation type="journal article" date="2015" name="Genome Announc.">
        <title>Expanding the biotechnology potential of lactobacilli through comparative genomics of 213 strains and associated genera.</title>
        <authorList>
            <person name="Sun Z."/>
            <person name="Harris H.M."/>
            <person name="McCann A."/>
            <person name="Guo C."/>
            <person name="Argimon S."/>
            <person name="Zhang W."/>
            <person name="Yang X."/>
            <person name="Jeffery I.B."/>
            <person name="Cooney J.C."/>
            <person name="Kagawa T.F."/>
            <person name="Liu W."/>
            <person name="Song Y."/>
            <person name="Salvetti E."/>
            <person name="Wrobel A."/>
            <person name="Rasinkangas P."/>
            <person name="Parkhill J."/>
            <person name="Rea M.C."/>
            <person name="O'Sullivan O."/>
            <person name="Ritari J."/>
            <person name="Douillard F.P."/>
            <person name="Paul Ross R."/>
            <person name="Yang R."/>
            <person name="Briner A.E."/>
            <person name="Felis G.E."/>
            <person name="de Vos W.M."/>
            <person name="Barrangou R."/>
            <person name="Klaenhammer T.R."/>
            <person name="Caufield P.W."/>
            <person name="Cui Y."/>
            <person name="Zhang H."/>
            <person name="O'Toole P.W."/>
        </authorList>
    </citation>
    <scope>NUCLEOTIDE SEQUENCE [LARGE SCALE GENOMIC DNA]</scope>
    <source>
        <strain evidence="2 3">DSM 22698</strain>
    </source>
</reference>
<evidence type="ECO:0000313" key="3">
    <source>
        <dbReference type="Proteomes" id="UP000051789"/>
    </source>
</evidence>
<protein>
    <submittedName>
        <fullName evidence="2">Uncharacterized protein</fullName>
    </submittedName>
</protein>
<accession>A0A0R2C8K7</accession>
<dbReference type="AlphaFoldDB" id="A0A0R2C8K7"/>
<keyword evidence="3" id="KW-1185">Reference proteome</keyword>
<sequence length="64" mass="6863">MDNETDTEAQTGTTESTEADEHTDDATKAGAQTEADESQSTSTADGVVKKLQKRRITPVLRGTH</sequence>
<gene>
    <name evidence="2" type="ORF">FD19_GL001137</name>
</gene>
<dbReference type="EMBL" id="AYZK01000002">
    <property type="protein sequence ID" value="KRM87621.1"/>
    <property type="molecule type" value="Genomic_DNA"/>
</dbReference>
<feature type="region of interest" description="Disordered" evidence="1">
    <location>
        <begin position="1"/>
        <end position="64"/>
    </location>
</feature>
<comment type="caution">
    <text evidence="2">The sequence shown here is derived from an EMBL/GenBank/DDBJ whole genome shotgun (WGS) entry which is preliminary data.</text>
</comment>